<reference evidence="9" key="1">
    <citation type="submission" date="2016-10" db="EMBL/GenBank/DDBJ databases">
        <authorList>
            <person name="Varghese N."/>
            <person name="Submissions S."/>
        </authorList>
    </citation>
    <scope>NUCLEOTIDE SEQUENCE [LARGE SCALE GENOMIC DNA]</scope>
    <source>
        <strain evidence="9">DSM 6150</strain>
    </source>
</reference>
<evidence type="ECO:0000259" key="7">
    <source>
        <dbReference type="SMART" id="SM01049"/>
    </source>
</evidence>
<keyword evidence="5 6" id="KW-0472">Membrane</keyword>
<gene>
    <name evidence="8" type="ORF">SAMN05660284_02816</name>
</gene>
<accession>A0A1I5E2I9</accession>
<dbReference type="STRING" id="83765.SAMN05660284_02816"/>
<dbReference type="InterPro" id="IPR004010">
    <property type="entry name" value="Double_Cache_2"/>
</dbReference>
<evidence type="ECO:0000256" key="6">
    <source>
        <dbReference type="SAM" id="Phobius"/>
    </source>
</evidence>
<evidence type="ECO:0000256" key="3">
    <source>
        <dbReference type="ARBA" id="ARBA00022692"/>
    </source>
</evidence>
<dbReference type="OrthoDB" id="8555762at2"/>
<dbReference type="EMBL" id="FOVE01000033">
    <property type="protein sequence ID" value="SFO05563.1"/>
    <property type="molecule type" value="Genomic_DNA"/>
</dbReference>
<evidence type="ECO:0000313" key="9">
    <source>
        <dbReference type="Proteomes" id="UP000242869"/>
    </source>
</evidence>
<dbReference type="Gene3D" id="3.30.450.20">
    <property type="entry name" value="PAS domain"/>
    <property type="match status" value="1"/>
</dbReference>
<feature type="transmembrane region" description="Helical" evidence="6">
    <location>
        <begin position="191"/>
        <end position="213"/>
    </location>
</feature>
<evidence type="ECO:0000256" key="1">
    <source>
        <dbReference type="ARBA" id="ARBA00004651"/>
    </source>
</evidence>
<evidence type="ECO:0000256" key="5">
    <source>
        <dbReference type="ARBA" id="ARBA00023136"/>
    </source>
</evidence>
<evidence type="ECO:0000256" key="2">
    <source>
        <dbReference type="ARBA" id="ARBA00022475"/>
    </source>
</evidence>
<dbReference type="SMART" id="SM01049">
    <property type="entry name" value="Cache_2"/>
    <property type="match status" value="1"/>
</dbReference>
<sequence length="323" mass="36091">MKLKVRIWIIVAAALLGLVVMAGYGLYQLRQSLLNERRAQIAQHLDFADAQLRYFHSLEVTGSLSREEAQSRAKGAIAAQRKGFDYFFIRTLTDDLFVYHPVASRMGKADPGERMPDGRMNAAAYREDLAKSRDNKVFMTVYAARPNSTDKTSYPKLVGVLKFEPWGWMPGIGFYVDDIDRLFMKEATKMLSFGGGLIAIVALMAILALSSILKLLGGEPKYAAECMRKIASGDLGIDIEQSNGGEDSMMASLKMMQMKLRNISAAIHENAEHLEKQVQGFELRYKSYAETKTDADFEGMSKYAAKIMDASGIFKKAVHRIKL</sequence>
<keyword evidence="2" id="KW-1003">Cell membrane</keyword>
<keyword evidence="3 6" id="KW-0812">Transmembrane</keyword>
<feature type="transmembrane region" description="Helical" evidence="6">
    <location>
        <begin position="6"/>
        <end position="27"/>
    </location>
</feature>
<organism evidence="8 9">
    <name type="scientific">Formivibrio citricus</name>
    <dbReference type="NCBI Taxonomy" id="83765"/>
    <lineage>
        <taxon>Bacteria</taxon>
        <taxon>Pseudomonadati</taxon>
        <taxon>Pseudomonadota</taxon>
        <taxon>Betaproteobacteria</taxon>
        <taxon>Neisseriales</taxon>
        <taxon>Chitinibacteraceae</taxon>
        <taxon>Formivibrio</taxon>
    </lineage>
</organism>
<keyword evidence="9" id="KW-1185">Reference proteome</keyword>
<dbReference type="AlphaFoldDB" id="A0A1I5E2I9"/>
<protein>
    <submittedName>
        <fullName evidence="8">Cache domain-containing protein</fullName>
    </submittedName>
</protein>
<evidence type="ECO:0000313" key="8">
    <source>
        <dbReference type="EMBL" id="SFO05563.1"/>
    </source>
</evidence>
<feature type="domain" description="Single Cache" evidence="7">
    <location>
        <begin position="30"/>
        <end position="123"/>
    </location>
</feature>
<dbReference type="Proteomes" id="UP000242869">
    <property type="component" value="Unassembled WGS sequence"/>
</dbReference>
<proteinExistence type="predicted"/>
<dbReference type="Pfam" id="PF08269">
    <property type="entry name" value="dCache_2"/>
    <property type="match status" value="1"/>
</dbReference>
<keyword evidence="4 6" id="KW-1133">Transmembrane helix</keyword>
<name>A0A1I5E2I9_9NEIS</name>
<evidence type="ECO:0000256" key="4">
    <source>
        <dbReference type="ARBA" id="ARBA00022989"/>
    </source>
</evidence>
<comment type="subcellular location">
    <subcellularLocation>
        <location evidence="1">Cell membrane</location>
        <topology evidence="1">Multi-pass membrane protein</topology>
    </subcellularLocation>
</comment>
<dbReference type="InterPro" id="IPR033480">
    <property type="entry name" value="sCache_2"/>
</dbReference>
<dbReference type="GO" id="GO:0005886">
    <property type="term" value="C:plasma membrane"/>
    <property type="evidence" value="ECO:0007669"/>
    <property type="project" value="UniProtKB-SubCell"/>
</dbReference>
<dbReference type="RefSeq" id="WP_091198356.1">
    <property type="nucleotide sequence ID" value="NZ_FOVE01000033.1"/>
</dbReference>